<dbReference type="InterPro" id="IPR051212">
    <property type="entry name" value="Type-I_RE_S_subunit"/>
</dbReference>
<dbReference type="CDD" id="cd17266">
    <property type="entry name" value="RMtype1_S_Sau1132ORF3780P-TRD2-CR2_like"/>
    <property type="match status" value="1"/>
</dbReference>
<comment type="caution">
    <text evidence="6">The sequence shown here is derived from an EMBL/GenBank/DDBJ whole genome shotgun (WGS) entry which is preliminary data.</text>
</comment>
<evidence type="ECO:0000313" key="7">
    <source>
        <dbReference type="Proteomes" id="UP000609874"/>
    </source>
</evidence>
<comment type="similarity">
    <text evidence="1">Belongs to the type-I restriction system S methylase family.</text>
</comment>
<feature type="domain" description="Type I restriction modification DNA specificity" evidence="5">
    <location>
        <begin position="230"/>
        <end position="371"/>
    </location>
</feature>
<evidence type="ECO:0000313" key="6">
    <source>
        <dbReference type="EMBL" id="MBD7996459.1"/>
    </source>
</evidence>
<reference evidence="6 7" key="1">
    <citation type="submission" date="2020-08" db="EMBL/GenBank/DDBJ databases">
        <title>A Genomic Blueprint of the Chicken Gut Microbiome.</title>
        <authorList>
            <person name="Gilroy R."/>
            <person name="Ravi A."/>
            <person name="Getino M."/>
            <person name="Pursley I."/>
            <person name="Horton D.L."/>
            <person name="Alikhan N.-F."/>
            <person name="Baker D."/>
            <person name="Gharbi K."/>
            <person name="Hall N."/>
            <person name="Watson M."/>
            <person name="Adriaenssens E.M."/>
            <person name="Foster-Nyarko E."/>
            <person name="Jarju S."/>
            <person name="Secka A."/>
            <person name="Antonio M."/>
            <person name="Oren A."/>
            <person name="Chaudhuri R."/>
            <person name="La Ragione R.M."/>
            <person name="Hildebrand F."/>
            <person name="Pallen M.J."/>
        </authorList>
    </citation>
    <scope>NUCLEOTIDE SEQUENCE [LARGE SCALE GENOMIC DNA]</scope>
    <source>
        <strain evidence="6 7">Sa2CUA1</strain>
    </source>
</reference>
<keyword evidence="6" id="KW-0540">Nuclease</keyword>
<keyword evidence="2" id="KW-0680">Restriction system</keyword>
<keyword evidence="3" id="KW-0238">DNA-binding</keyword>
<evidence type="ECO:0000256" key="4">
    <source>
        <dbReference type="ARBA" id="ARBA00038652"/>
    </source>
</evidence>
<keyword evidence="6" id="KW-0378">Hydrolase</keyword>
<protein>
    <submittedName>
        <fullName evidence="6">Restriction endonuclease subunit S</fullName>
    </submittedName>
</protein>
<sequence>MTMARKRTPPLIIDFDNIPVEALVPEDEQAYEIPAHWRWVRLGSICNLLSGRDEPLSECNAEGTGIPYVMGASNLSDAGLTIERWIVHPKVVSKSGDLLISVKGTVGKLHIQQEPQINLSRQIMAIQPGELIEVTYLLQHVNEVLQGIQQQAVGLIPGISRAVLLSLPIPLPPLNEQKAIVEKLQATNQKIDNILERLDQFLDEFPKKQFALVQTLLAGYGTPNYEANPPEAWRVEPLGKILRVSSGKGLTAKEMHPDGSVPVYGGNGVTGYHDQACYPAGTIAIGRVGYYCGAVHMSKEECWVTDNALVARFNEDEIDKQFLYYLLAHTNLRVNTSSSAQPLISGKKIYDIEVHVPQLDTQKYIVADIERSVDQLVKAESAVMQSRELLLSTRNVVRQQALRGMS</sequence>
<dbReference type="Proteomes" id="UP000609874">
    <property type="component" value="Unassembled WGS sequence"/>
</dbReference>
<dbReference type="EMBL" id="JACSQD010000007">
    <property type="protein sequence ID" value="MBD7996459.1"/>
    <property type="molecule type" value="Genomic_DNA"/>
</dbReference>
<dbReference type="GO" id="GO:0004519">
    <property type="term" value="F:endonuclease activity"/>
    <property type="evidence" value="ECO:0007669"/>
    <property type="project" value="UniProtKB-KW"/>
</dbReference>
<proteinExistence type="inferred from homology"/>
<dbReference type="Pfam" id="PF01420">
    <property type="entry name" value="Methylase_S"/>
    <property type="match status" value="2"/>
</dbReference>
<keyword evidence="7" id="KW-1185">Reference proteome</keyword>
<evidence type="ECO:0000256" key="1">
    <source>
        <dbReference type="ARBA" id="ARBA00010923"/>
    </source>
</evidence>
<dbReference type="PANTHER" id="PTHR43140">
    <property type="entry name" value="TYPE-1 RESTRICTION ENZYME ECOKI SPECIFICITY PROTEIN"/>
    <property type="match status" value="1"/>
</dbReference>
<gene>
    <name evidence="6" type="ORF">H9639_14250</name>
</gene>
<dbReference type="InterPro" id="IPR044946">
    <property type="entry name" value="Restrct_endonuc_typeI_TRD_sf"/>
</dbReference>
<evidence type="ECO:0000256" key="2">
    <source>
        <dbReference type="ARBA" id="ARBA00022747"/>
    </source>
</evidence>
<dbReference type="InterPro" id="IPR000055">
    <property type="entry name" value="Restrct_endonuc_typeI_TRD"/>
</dbReference>
<organism evidence="6 7">
    <name type="scientific">Arthrobacter gallicola</name>
    <dbReference type="NCBI Taxonomy" id="2762225"/>
    <lineage>
        <taxon>Bacteria</taxon>
        <taxon>Bacillati</taxon>
        <taxon>Actinomycetota</taxon>
        <taxon>Actinomycetes</taxon>
        <taxon>Micrococcales</taxon>
        <taxon>Micrococcaceae</taxon>
        <taxon>Arthrobacter</taxon>
    </lineage>
</organism>
<dbReference type="Gene3D" id="3.90.220.20">
    <property type="entry name" value="DNA methylase specificity domains"/>
    <property type="match status" value="2"/>
</dbReference>
<keyword evidence="6" id="KW-0255">Endonuclease</keyword>
<evidence type="ECO:0000256" key="3">
    <source>
        <dbReference type="ARBA" id="ARBA00023125"/>
    </source>
</evidence>
<accession>A0ABR8UV79</accession>
<name>A0ABR8UV79_9MICC</name>
<dbReference type="PANTHER" id="PTHR43140:SF1">
    <property type="entry name" value="TYPE I RESTRICTION ENZYME ECOKI SPECIFICITY SUBUNIT"/>
    <property type="match status" value="1"/>
</dbReference>
<dbReference type="SUPFAM" id="SSF116734">
    <property type="entry name" value="DNA methylase specificity domain"/>
    <property type="match status" value="2"/>
</dbReference>
<evidence type="ECO:0000259" key="5">
    <source>
        <dbReference type="Pfam" id="PF01420"/>
    </source>
</evidence>
<comment type="subunit">
    <text evidence="4">The methyltransferase is composed of M and S polypeptides.</text>
</comment>
<feature type="domain" description="Type I restriction modification DNA specificity" evidence="5">
    <location>
        <begin position="36"/>
        <end position="193"/>
    </location>
</feature>